<reference evidence="1 2" key="1">
    <citation type="journal article" date="2015" name="Nature">
        <title>rRNA introns, odd ribosomes, and small enigmatic genomes across a large radiation of phyla.</title>
        <authorList>
            <person name="Brown C.T."/>
            <person name="Hug L.A."/>
            <person name="Thomas B.C."/>
            <person name="Sharon I."/>
            <person name="Castelle C.J."/>
            <person name="Singh A."/>
            <person name="Wilkins M.J."/>
            <person name="Williams K.H."/>
            <person name="Banfield J.F."/>
        </authorList>
    </citation>
    <scope>NUCLEOTIDE SEQUENCE [LARGE SCALE GENOMIC DNA]</scope>
</reference>
<proteinExistence type="predicted"/>
<dbReference type="Proteomes" id="UP000034682">
    <property type="component" value="Unassembled WGS sequence"/>
</dbReference>
<gene>
    <name evidence="1" type="ORF">UY02_C0048G0004</name>
</gene>
<dbReference type="EMBL" id="LCOK01000048">
    <property type="protein sequence ID" value="KKU75554.1"/>
    <property type="molecule type" value="Genomic_DNA"/>
</dbReference>
<evidence type="ECO:0000313" key="2">
    <source>
        <dbReference type="Proteomes" id="UP000034682"/>
    </source>
</evidence>
<protein>
    <submittedName>
        <fullName evidence="1">Uncharacterized protein</fullName>
    </submittedName>
</protein>
<organism evidence="1 2">
    <name type="scientific">Candidatus Giovannonibacteria bacterium GW2011_GWB1_47_6b</name>
    <dbReference type="NCBI Taxonomy" id="1618655"/>
    <lineage>
        <taxon>Bacteria</taxon>
        <taxon>Candidatus Giovannoniibacteriota</taxon>
    </lineage>
</organism>
<sequence>MEWDSSQAIATCSEVYTNCKNQGASSEECSQLEKQCYDQNQICKKERTKTPGSVVGDLAAQAMGSDIPYILSMKDAKGYVAAITNAILNRVFAEGLSELKTALTSNNRGSGGGGVGGGSAAQAQCAQLLGTAAYNDCVSSIQSGMDMREFQKNTLISMIDDELSYQNQLLGAKQATLTVLNQSSDILKQLGDCQGQISIALAPTQSSASTTMSQIAQIQSDIIALQMKQQEIKSITDIRQIPALWSQVSGVVKPAVTQSLAISAQQETAQKQQKMDTYQGQLDACKLDKQQQP</sequence>
<name>A0A0G1T1B9_9BACT</name>
<evidence type="ECO:0000313" key="1">
    <source>
        <dbReference type="EMBL" id="KKU75554.1"/>
    </source>
</evidence>
<accession>A0A0G1T1B9</accession>
<comment type="caution">
    <text evidence="1">The sequence shown here is derived from an EMBL/GenBank/DDBJ whole genome shotgun (WGS) entry which is preliminary data.</text>
</comment>
<dbReference type="AlphaFoldDB" id="A0A0G1T1B9"/>